<protein>
    <submittedName>
        <fullName evidence="1">ABC transporter permease</fullName>
    </submittedName>
</protein>
<reference evidence="2" key="1">
    <citation type="journal article" date="2019" name="Int. J. Syst. Evol. Microbiol.">
        <title>The Global Catalogue of Microorganisms (GCM) 10K type strain sequencing project: providing services to taxonomists for standard genome sequencing and annotation.</title>
        <authorList>
            <consortium name="The Broad Institute Genomics Platform"/>
            <consortium name="The Broad Institute Genome Sequencing Center for Infectious Disease"/>
            <person name="Wu L."/>
            <person name="Ma J."/>
        </authorList>
    </citation>
    <scope>NUCLEOTIDE SEQUENCE [LARGE SCALE GENOMIC DNA]</scope>
    <source>
        <strain evidence="2">CCUG 62974</strain>
    </source>
</reference>
<organism evidence="1 2">
    <name type="scientific">Streptosporangium algeriense</name>
    <dbReference type="NCBI Taxonomy" id="1682748"/>
    <lineage>
        <taxon>Bacteria</taxon>
        <taxon>Bacillati</taxon>
        <taxon>Actinomycetota</taxon>
        <taxon>Actinomycetes</taxon>
        <taxon>Streptosporangiales</taxon>
        <taxon>Streptosporangiaceae</taxon>
        <taxon>Streptosporangium</taxon>
    </lineage>
</organism>
<dbReference type="EMBL" id="JBHTHX010001564">
    <property type="protein sequence ID" value="MFD0888924.1"/>
    <property type="molecule type" value="Genomic_DNA"/>
</dbReference>
<feature type="non-terminal residue" evidence="1">
    <location>
        <position position="140"/>
    </location>
</feature>
<evidence type="ECO:0000313" key="2">
    <source>
        <dbReference type="Proteomes" id="UP001597024"/>
    </source>
</evidence>
<evidence type="ECO:0000313" key="1">
    <source>
        <dbReference type="EMBL" id="MFD0888924.1"/>
    </source>
</evidence>
<comment type="caution">
    <text evidence="1">The sequence shown here is derived from an EMBL/GenBank/DDBJ whole genome shotgun (WGS) entry which is preliminary data.</text>
</comment>
<name>A0ABW3E135_9ACTN</name>
<keyword evidence="2" id="KW-1185">Reference proteome</keyword>
<dbReference type="Proteomes" id="UP001597024">
    <property type="component" value="Unassembled WGS sequence"/>
</dbReference>
<proteinExistence type="predicted"/>
<gene>
    <name evidence="1" type="ORF">ACFQ08_30685</name>
</gene>
<accession>A0ABW3E135</accession>
<sequence length="140" mass="15025">MLSIAWRTLRRQPGVLLGAFLMIVIGSGLINAFAVIQHSATHAEAPVERYSATPVVAGGAAGLFTPDAVKRVRELPSVREVVPELTFTAIVLDEHGQPVLPLTGIAQFGHAVTSAKLTPFALREGRWPAGPDEVLLDRER</sequence>